<gene>
    <name evidence="1" type="ORF">KCU76_g11403</name>
</gene>
<protein>
    <submittedName>
        <fullName evidence="1">Uncharacterized protein</fullName>
    </submittedName>
</protein>
<dbReference type="AlphaFoldDB" id="A0A9P8EAP8"/>
<sequence length="221" mass="25070">MSSDSSVTGRAESDEPVAKRQKTFNYGPDIVFLQANDKNGVLNTVAHVPGVRYREVCNTIGSDFWPTTTKCIDGVKIEQVKLLQDESVVQFYAHWINERDVEAALELLIDALYCSVEATEQEGLIGTIFTRDTQLRNLLATLYIHHRKEELVSKNRISMAERRLLNLKDDIRVVAVSLLLEAATKGDFSELPKDVLASDFDQHCRYHVHGDKGRCYRQKQS</sequence>
<organism evidence="1 2">
    <name type="scientific">Aureobasidium melanogenum</name>
    <name type="common">Aureobasidium pullulans var. melanogenum</name>
    <dbReference type="NCBI Taxonomy" id="46634"/>
    <lineage>
        <taxon>Eukaryota</taxon>
        <taxon>Fungi</taxon>
        <taxon>Dikarya</taxon>
        <taxon>Ascomycota</taxon>
        <taxon>Pezizomycotina</taxon>
        <taxon>Dothideomycetes</taxon>
        <taxon>Dothideomycetidae</taxon>
        <taxon>Dothideales</taxon>
        <taxon>Saccotheciaceae</taxon>
        <taxon>Aureobasidium</taxon>
    </lineage>
</organism>
<accession>A0A9P8EAP8</accession>
<comment type="caution">
    <text evidence="1">The sequence shown here is derived from an EMBL/GenBank/DDBJ whole genome shotgun (WGS) entry which is preliminary data.</text>
</comment>
<name>A0A9P8EAP8_AURME</name>
<feature type="non-terminal residue" evidence="1">
    <location>
        <position position="221"/>
    </location>
</feature>
<dbReference type="OrthoDB" id="3820719at2759"/>
<reference evidence="1" key="2">
    <citation type="submission" date="2021-08" db="EMBL/GenBank/DDBJ databases">
        <authorList>
            <person name="Gostincar C."/>
            <person name="Sun X."/>
            <person name="Song Z."/>
            <person name="Gunde-Cimerman N."/>
        </authorList>
    </citation>
    <scope>NUCLEOTIDE SEQUENCE</scope>
    <source>
        <strain evidence="1">EXF-9911</strain>
    </source>
</reference>
<evidence type="ECO:0000313" key="1">
    <source>
        <dbReference type="EMBL" id="KAG9685878.1"/>
    </source>
</evidence>
<dbReference type="EMBL" id="JAHFXF010000546">
    <property type="protein sequence ID" value="KAG9685878.1"/>
    <property type="molecule type" value="Genomic_DNA"/>
</dbReference>
<proteinExistence type="predicted"/>
<reference evidence="1" key="1">
    <citation type="journal article" date="2021" name="J Fungi (Basel)">
        <title>Virulence traits and population genomics of the black yeast Aureobasidium melanogenum.</title>
        <authorList>
            <person name="Cernosa A."/>
            <person name="Sun X."/>
            <person name="Gostincar C."/>
            <person name="Fang C."/>
            <person name="Gunde-Cimerman N."/>
            <person name="Song Z."/>
        </authorList>
    </citation>
    <scope>NUCLEOTIDE SEQUENCE</scope>
    <source>
        <strain evidence="1">EXF-9911</strain>
    </source>
</reference>
<dbReference type="Proteomes" id="UP000779574">
    <property type="component" value="Unassembled WGS sequence"/>
</dbReference>
<evidence type="ECO:0000313" key="2">
    <source>
        <dbReference type="Proteomes" id="UP000779574"/>
    </source>
</evidence>